<organism evidence="2 3">
    <name type="scientific">Moniliophthora roreri (strain MCA 2997)</name>
    <name type="common">Cocoa frosty pod rot fungus</name>
    <name type="synonym">Crinipellis roreri</name>
    <dbReference type="NCBI Taxonomy" id="1381753"/>
    <lineage>
        <taxon>Eukaryota</taxon>
        <taxon>Fungi</taxon>
        <taxon>Dikarya</taxon>
        <taxon>Basidiomycota</taxon>
        <taxon>Agaricomycotina</taxon>
        <taxon>Agaricomycetes</taxon>
        <taxon>Agaricomycetidae</taxon>
        <taxon>Agaricales</taxon>
        <taxon>Marasmiineae</taxon>
        <taxon>Marasmiaceae</taxon>
        <taxon>Moniliophthora</taxon>
    </lineage>
</organism>
<dbReference type="Gene3D" id="1.20.1280.50">
    <property type="match status" value="1"/>
</dbReference>
<gene>
    <name evidence="2" type="ORF">Moror_2491</name>
</gene>
<dbReference type="Gene3D" id="3.80.10.10">
    <property type="entry name" value="Ribonuclease Inhibitor"/>
    <property type="match status" value="1"/>
</dbReference>
<dbReference type="AlphaFoldDB" id="V2WVW8"/>
<dbReference type="KEGG" id="mrr:Moror_2491"/>
<name>V2WVW8_MONRO</name>
<dbReference type="InterPro" id="IPR032675">
    <property type="entry name" value="LRR_dom_sf"/>
</dbReference>
<keyword evidence="3" id="KW-1185">Reference proteome</keyword>
<proteinExistence type="predicted"/>
<comment type="caution">
    <text evidence="2">The sequence shown here is derived from an EMBL/GenBank/DDBJ whole genome shotgun (WGS) entry which is preliminary data.</text>
</comment>
<dbReference type="HOGENOM" id="CLU_018544_12_3_1"/>
<dbReference type="OrthoDB" id="3365698at2759"/>
<evidence type="ECO:0000313" key="3">
    <source>
        <dbReference type="Proteomes" id="UP000017559"/>
    </source>
</evidence>
<dbReference type="Proteomes" id="UP000017559">
    <property type="component" value="Unassembled WGS sequence"/>
</dbReference>
<reference evidence="2 3" key="1">
    <citation type="journal article" date="2014" name="BMC Genomics">
        <title>Genome and secretome analysis of the hemibiotrophic fungal pathogen, Moniliophthora roreri, which causes frosty pod rot disease of cacao: mechanisms of the biotrophic and necrotrophic phases.</title>
        <authorList>
            <person name="Meinhardt L.W."/>
            <person name="Costa G.G.L."/>
            <person name="Thomazella D.P.T."/>
            <person name="Teixeira P.J.P.L."/>
            <person name="Carazzolle M.F."/>
            <person name="Schuster S.C."/>
            <person name="Carlson J.E."/>
            <person name="Guiltinan M.J."/>
            <person name="Mieczkowski P."/>
            <person name="Farmer A."/>
            <person name="Ramaraj T."/>
            <person name="Crozier J."/>
            <person name="Davis R.E."/>
            <person name="Shao J."/>
            <person name="Melnick R.L."/>
            <person name="Pereira G.A.G."/>
            <person name="Bailey B.A."/>
        </authorList>
    </citation>
    <scope>NUCLEOTIDE SEQUENCE [LARGE SCALE GENOMIC DNA]</scope>
    <source>
        <strain evidence="2 3">MCA 2997</strain>
    </source>
</reference>
<feature type="coiled-coil region" evidence="1">
    <location>
        <begin position="66"/>
        <end position="93"/>
    </location>
</feature>
<evidence type="ECO:0000256" key="1">
    <source>
        <dbReference type="SAM" id="Coils"/>
    </source>
</evidence>
<keyword evidence="1" id="KW-0175">Coiled coil</keyword>
<protein>
    <submittedName>
        <fullName evidence="2">Uncharacterized protein</fullName>
    </submittedName>
</protein>
<dbReference type="EMBL" id="AWSO01001031">
    <property type="protein sequence ID" value="ESK85717.1"/>
    <property type="molecule type" value="Genomic_DNA"/>
</dbReference>
<accession>V2WVW8</accession>
<sequence length="541" mass="62023">MPSAKGSILKLKPSLEAPEAPVQLCDQCLRSYSPALDIQKATKYLEDHAANHIPLDHELPYIRETLQDTLAEIDRLDSELGRLRDTVRQMKDRRKHLRKIAFRLNGMATTTIRRLPPELLCRIFFMARDDSEDMRTCRVPLILSHVCGHWRALVHSQPGLWCIIDAEFRAENDQVSAASLPGFTKFCLEKSQPKAINITLVTADDKRDLHEEVLIELLEHTNRWKVANFLLWPRYKRLFTDDEGDFPIVEFPILERLVMGFLTRNEDKDITISAPRLSSMHLHTLNYRFLRMINLEALTTLTIQDYDMDSLLHILHLSPNLSDVCLTGWRNSRSQQFESHSITSHVKCLRVELLSAGGDFFEQLSLPSLAKLQIMDTPGLYDCLDRPQLCQFISRSRPPITHLILSTTALSHDEVMGTLALLQTITDLKLGDGFLMWDSADVDDFLRRMTVGPESIDNILLPNLENLGLAFRTRIKGQIGNLMGMLESRCLVAHGLRQKLAVLRLVFWKANCGIARSRRKLIRQRIDVLRDDGLDAEIEFY</sequence>
<evidence type="ECO:0000313" key="2">
    <source>
        <dbReference type="EMBL" id="ESK85717.1"/>
    </source>
</evidence>